<reference evidence="6" key="1">
    <citation type="submission" date="2016-10" db="EMBL/GenBank/DDBJ databases">
        <authorList>
            <person name="Varghese N."/>
            <person name="Submissions S."/>
        </authorList>
    </citation>
    <scope>NUCLEOTIDE SEQUENCE [LARGE SCALE GENOMIC DNA]</scope>
    <source>
        <strain evidence="6">DSM 3384</strain>
    </source>
</reference>
<keyword evidence="1" id="KW-0805">Transcription regulation</keyword>
<dbReference type="InterPro" id="IPR053142">
    <property type="entry name" value="PchR_regulatory_protein"/>
</dbReference>
<evidence type="ECO:0000256" key="3">
    <source>
        <dbReference type="ARBA" id="ARBA00023163"/>
    </source>
</evidence>
<evidence type="ECO:0000313" key="5">
    <source>
        <dbReference type="EMBL" id="SDU20966.1"/>
    </source>
</evidence>
<dbReference type="PRINTS" id="PR00032">
    <property type="entry name" value="HTHARAC"/>
</dbReference>
<accession>A0A1H2GMR4</accession>
<keyword evidence="2 5" id="KW-0238">DNA-binding</keyword>
<dbReference type="SUPFAM" id="SSF46689">
    <property type="entry name" value="Homeodomain-like"/>
    <property type="match status" value="1"/>
</dbReference>
<dbReference type="PANTHER" id="PTHR47893">
    <property type="entry name" value="REGULATORY PROTEIN PCHR"/>
    <property type="match status" value="1"/>
</dbReference>
<protein>
    <submittedName>
        <fullName evidence="5">AraC-type DNA-binding protein</fullName>
    </submittedName>
</protein>
<dbReference type="Proteomes" id="UP000199608">
    <property type="component" value="Unassembled WGS sequence"/>
</dbReference>
<dbReference type="InterPro" id="IPR020449">
    <property type="entry name" value="Tscrpt_reg_AraC-type_HTH"/>
</dbReference>
<evidence type="ECO:0000259" key="4">
    <source>
        <dbReference type="PROSITE" id="PS01124"/>
    </source>
</evidence>
<name>A0A1H2GMR4_9BACT</name>
<dbReference type="Gene3D" id="1.10.10.60">
    <property type="entry name" value="Homeodomain-like"/>
    <property type="match status" value="2"/>
</dbReference>
<dbReference type="GO" id="GO:0003700">
    <property type="term" value="F:DNA-binding transcription factor activity"/>
    <property type="evidence" value="ECO:0007669"/>
    <property type="project" value="InterPro"/>
</dbReference>
<evidence type="ECO:0000313" key="6">
    <source>
        <dbReference type="Proteomes" id="UP000199608"/>
    </source>
</evidence>
<keyword evidence="3" id="KW-0804">Transcription</keyword>
<dbReference type="GO" id="GO:0043565">
    <property type="term" value="F:sequence-specific DNA binding"/>
    <property type="evidence" value="ECO:0007669"/>
    <property type="project" value="InterPro"/>
</dbReference>
<dbReference type="PROSITE" id="PS00041">
    <property type="entry name" value="HTH_ARAC_FAMILY_1"/>
    <property type="match status" value="1"/>
</dbReference>
<dbReference type="InterPro" id="IPR009057">
    <property type="entry name" value="Homeodomain-like_sf"/>
</dbReference>
<feature type="domain" description="HTH araC/xylS-type" evidence="4">
    <location>
        <begin position="239"/>
        <end position="337"/>
    </location>
</feature>
<proteinExistence type="predicted"/>
<dbReference type="PANTHER" id="PTHR47893:SF1">
    <property type="entry name" value="REGULATORY PROTEIN PCHR"/>
    <property type="match status" value="1"/>
</dbReference>
<dbReference type="Pfam" id="PF12833">
    <property type="entry name" value="HTH_18"/>
    <property type="match status" value="1"/>
</dbReference>
<keyword evidence="6" id="KW-1185">Reference proteome</keyword>
<evidence type="ECO:0000256" key="1">
    <source>
        <dbReference type="ARBA" id="ARBA00023015"/>
    </source>
</evidence>
<gene>
    <name evidence="5" type="ORF">SAMN04487931_105293</name>
</gene>
<dbReference type="SMART" id="SM00342">
    <property type="entry name" value="HTH_ARAC"/>
    <property type="match status" value="1"/>
</dbReference>
<sequence>MCRKEVSIICFNGENKKMIRQINIRKQGSDSTKPNHFEKIDITHSDSNGESFFENISLRPGLRLIISKREISRNFRMIYEIGNAPVSFCYNLSFRNRCTITEGDKKGMVMERVPGDSVLAYLPETKGIIETLPGKQKLGISIHFSVQSFRDLFMQLPQCLTPILTDLNTTQSFYQQSAFNKETALVLQQIIACPYQGEIQRLFFESKALELVALKLMEMGEYQDNYPSNLSRPDSEQIREAYHILTSRIESPPSLNDLSRQVGINRNKLNQGFKLIYGDTVFNTLRNIRLNRARTLLLNTELSLSEIAFSVGYNNQANFTTAFRRQCGKTPKSVRLESIAHL</sequence>
<dbReference type="EMBL" id="FNLL01000005">
    <property type="protein sequence ID" value="SDU20966.1"/>
    <property type="molecule type" value="Genomic_DNA"/>
</dbReference>
<dbReference type="AlphaFoldDB" id="A0A1H2GMR4"/>
<dbReference type="InterPro" id="IPR018062">
    <property type="entry name" value="HTH_AraC-typ_CS"/>
</dbReference>
<dbReference type="InterPro" id="IPR018060">
    <property type="entry name" value="HTH_AraC"/>
</dbReference>
<organism evidence="5 6">
    <name type="scientific">Desulfobacula phenolica</name>
    <dbReference type="NCBI Taxonomy" id="90732"/>
    <lineage>
        <taxon>Bacteria</taxon>
        <taxon>Pseudomonadati</taxon>
        <taxon>Thermodesulfobacteriota</taxon>
        <taxon>Desulfobacteria</taxon>
        <taxon>Desulfobacterales</taxon>
        <taxon>Desulfobacteraceae</taxon>
        <taxon>Desulfobacula</taxon>
    </lineage>
</organism>
<dbReference type="PROSITE" id="PS01124">
    <property type="entry name" value="HTH_ARAC_FAMILY_2"/>
    <property type="match status" value="1"/>
</dbReference>
<evidence type="ECO:0000256" key="2">
    <source>
        <dbReference type="ARBA" id="ARBA00023125"/>
    </source>
</evidence>